<dbReference type="AlphaFoldDB" id="A0A7T0BYL8"/>
<proteinExistence type="predicted"/>
<protein>
    <recommendedName>
        <fullName evidence="9">CvpA family protein</fullName>
    </recommendedName>
</protein>
<keyword evidence="4 6" id="KW-0472">Membrane</keyword>
<evidence type="ECO:0000256" key="2">
    <source>
        <dbReference type="ARBA" id="ARBA00022692"/>
    </source>
</evidence>
<dbReference type="Proteomes" id="UP000594688">
    <property type="component" value="Chromosome"/>
</dbReference>
<keyword evidence="2 6" id="KW-0812">Transmembrane</keyword>
<dbReference type="KEGG" id="nli:G3M70_16250"/>
<evidence type="ECO:0000313" key="7">
    <source>
        <dbReference type="EMBL" id="QPJ63344.1"/>
    </source>
</evidence>
<dbReference type="InterPro" id="IPR052719">
    <property type="entry name" value="CvpA-like"/>
</dbReference>
<keyword evidence="3 6" id="KW-1133">Transmembrane helix</keyword>
<gene>
    <name evidence="7" type="ORF">G3M70_16250</name>
</gene>
<dbReference type="GO" id="GO:0009403">
    <property type="term" value="P:toxin biosynthetic process"/>
    <property type="evidence" value="ECO:0007669"/>
    <property type="project" value="InterPro"/>
</dbReference>
<evidence type="ECO:0000256" key="5">
    <source>
        <dbReference type="SAM" id="MobiDB-lite"/>
    </source>
</evidence>
<feature type="region of interest" description="Disordered" evidence="5">
    <location>
        <begin position="193"/>
        <end position="226"/>
    </location>
</feature>
<organism evidence="7 8">
    <name type="scientific">Candidatus Nitronauta litoralis</name>
    <dbReference type="NCBI Taxonomy" id="2705533"/>
    <lineage>
        <taxon>Bacteria</taxon>
        <taxon>Pseudomonadati</taxon>
        <taxon>Nitrospinota/Tectimicrobiota group</taxon>
        <taxon>Nitrospinota</taxon>
        <taxon>Nitrospinia</taxon>
        <taxon>Nitrospinales</taxon>
        <taxon>Nitrospinaceae</taxon>
        <taxon>Candidatus Nitronauta</taxon>
    </lineage>
</organism>
<evidence type="ECO:0000313" key="8">
    <source>
        <dbReference type="Proteomes" id="UP000594688"/>
    </source>
</evidence>
<feature type="transmembrane region" description="Helical" evidence="6">
    <location>
        <begin position="64"/>
        <end position="85"/>
    </location>
</feature>
<reference evidence="7 8" key="1">
    <citation type="submission" date="2020-02" db="EMBL/GenBank/DDBJ databases">
        <title>Genomic and physiological characterization of two novel Nitrospinaceae genera.</title>
        <authorList>
            <person name="Mueller A.J."/>
            <person name="Jung M.-Y."/>
            <person name="Strachan C.R."/>
            <person name="Herbold C.W."/>
            <person name="Kirkegaard R.H."/>
            <person name="Daims H."/>
        </authorList>
    </citation>
    <scope>NUCLEOTIDE SEQUENCE [LARGE SCALE GENOMIC DNA]</scope>
    <source>
        <strain evidence="7">EB</strain>
    </source>
</reference>
<dbReference type="Pfam" id="PF02674">
    <property type="entry name" value="Colicin_V"/>
    <property type="match status" value="1"/>
</dbReference>
<feature type="compositionally biased region" description="Basic and acidic residues" evidence="5">
    <location>
        <begin position="203"/>
        <end position="226"/>
    </location>
</feature>
<dbReference type="InterPro" id="IPR003825">
    <property type="entry name" value="Colicin-V_CvpA"/>
</dbReference>
<dbReference type="PANTHER" id="PTHR36926:SF1">
    <property type="entry name" value="COLICIN V PRODUCTION PROTEIN"/>
    <property type="match status" value="1"/>
</dbReference>
<dbReference type="PANTHER" id="PTHR36926">
    <property type="entry name" value="COLICIN V PRODUCTION PROTEIN"/>
    <property type="match status" value="1"/>
</dbReference>
<evidence type="ECO:0000256" key="3">
    <source>
        <dbReference type="ARBA" id="ARBA00022989"/>
    </source>
</evidence>
<name>A0A7T0BYL8_9BACT</name>
<feature type="transmembrane region" description="Helical" evidence="6">
    <location>
        <begin position="106"/>
        <end position="125"/>
    </location>
</feature>
<evidence type="ECO:0000256" key="4">
    <source>
        <dbReference type="ARBA" id="ARBA00023136"/>
    </source>
</evidence>
<evidence type="ECO:0000256" key="1">
    <source>
        <dbReference type="ARBA" id="ARBA00004141"/>
    </source>
</evidence>
<evidence type="ECO:0000256" key="6">
    <source>
        <dbReference type="SAM" id="Phobius"/>
    </source>
</evidence>
<sequence length="226" mass="25507">MTTFDTIVVLVLSVSLIYSLFRGMIKEVFSLLSIAVGYLVAIKYNHEAAIELKGFIDSEPIARAVGFVGLYLVFSMAVSLIGFLVKKLLHKSDTLSGMDRIIGGGIGLLKAAALLAMVIVPLQWFPDFYGDITRDSVTAPYLEKTTVEVKRLLNVDDEFFERNLNKVKRLKEEMPDIEKMKKMNDQFEKLKKQAEELGVSKSEPQDKHSQEDQKKLDDLIRSVTKE</sequence>
<dbReference type="EMBL" id="CP048685">
    <property type="protein sequence ID" value="QPJ63344.1"/>
    <property type="molecule type" value="Genomic_DNA"/>
</dbReference>
<feature type="transmembrane region" description="Helical" evidence="6">
    <location>
        <begin position="6"/>
        <end position="21"/>
    </location>
</feature>
<feature type="transmembrane region" description="Helical" evidence="6">
    <location>
        <begin position="28"/>
        <end position="44"/>
    </location>
</feature>
<evidence type="ECO:0008006" key="9">
    <source>
        <dbReference type="Google" id="ProtNLM"/>
    </source>
</evidence>
<accession>A0A7T0BYL8</accession>
<dbReference type="GO" id="GO:0016020">
    <property type="term" value="C:membrane"/>
    <property type="evidence" value="ECO:0007669"/>
    <property type="project" value="UniProtKB-SubCell"/>
</dbReference>
<comment type="subcellular location">
    <subcellularLocation>
        <location evidence="1">Membrane</location>
        <topology evidence="1">Multi-pass membrane protein</topology>
    </subcellularLocation>
</comment>